<gene>
    <name evidence="1" type="ORF">EV182_000326</name>
</gene>
<name>A0ACC1I2C3_9FUNG</name>
<comment type="caution">
    <text evidence="1">The sequence shown here is derived from an EMBL/GenBank/DDBJ whole genome shotgun (WGS) entry which is preliminary data.</text>
</comment>
<protein>
    <submittedName>
        <fullName evidence="1">Uncharacterized protein</fullName>
    </submittedName>
</protein>
<reference evidence="1" key="1">
    <citation type="submission" date="2022-06" db="EMBL/GenBank/DDBJ databases">
        <title>Phylogenomic reconstructions and comparative analyses of Kickxellomycotina fungi.</title>
        <authorList>
            <person name="Reynolds N.K."/>
            <person name="Stajich J.E."/>
            <person name="Barry K."/>
            <person name="Grigoriev I.V."/>
            <person name="Crous P."/>
            <person name="Smith M.E."/>
        </authorList>
    </citation>
    <scope>NUCLEOTIDE SEQUENCE</scope>
    <source>
        <strain evidence="1">RSA 2271</strain>
    </source>
</reference>
<keyword evidence="2" id="KW-1185">Reference proteome</keyword>
<proteinExistence type="predicted"/>
<evidence type="ECO:0000313" key="2">
    <source>
        <dbReference type="Proteomes" id="UP001145114"/>
    </source>
</evidence>
<accession>A0ACC1I2C3</accession>
<organism evidence="1 2">
    <name type="scientific">Spiromyces aspiralis</name>
    <dbReference type="NCBI Taxonomy" id="68401"/>
    <lineage>
        <taxon>Eukaryota</taxon>
        <taxon>Fungi</taxon>
        <taxon>Fungi incertae sedis</taxon>
        <taxon>Zoopagomycota</taxon>
        <taxon>Kickxellomycotina</taxon>
        <taxon>Kickxellomycetes</taxon>
        <taxon>Kickxellales</taxon>
        <taxon>Kickxellaceae</taxon>
        <taxon>Spiromyces</taxon>
    </lineage>
</organism>
<sequence>MPRVPLSIDIPAETRRSLRSAAGSPSCCGRDYYMLRDYPTTSPLNDGGIDILPVTPAGEDTQNAFTSNAMQNFSSTNTGTSPPILPSPVPPQTPHDNGAAP</sequence>
<dbReference type="EMBL" id="JAMZIH010000011">
    <property type="protein sequence ID" value="KAJ1680274.1"/>
    <property type="molecule type" value="Genomic_DNA"/>
</dbReference>
<evidence type="ECO:0000313" key="1">
    <source>
        <dbReference type="EMBL" id="KAJ1680274.1"/>
    </source>
</evidence>
<dbReference type="Proteomes" id="UP001145114">
    <property type="component" value="Unassembled WGS sequence"/>
</dbReference>